<comment type="similarity">
    <text evidence="1">Belongs to the peptidase C48 family.</text>
</comment>
<keyword evidence="7" id="KW-1185">Reference proteome</keyword>
<proteinExistence type="inferred from homology"/>
<evidence type="ECO:0000313" key="7">
    <source>
        <dbReference type="Proteomes" id="UP000295252"/>
    </source>
</evidence>
<dbReference type="OMA" id="GFYFEYL"/>
<dbReference type="OrthoDB" id="5065855at2759"/>
<dbReference type="PANTHER" id="PTHR46468">
    <property type="entry name" value="SENTRIN-SPECIFIC PROTEASE 8"/>
    <property type="match status" value="1"/>
</dbReference>
<dbReference type="SUPFAM" id="SSF54001">
    <property type="entry name" value="Cysteine proteinases"/>
    <property type="match status" value="1"/>
</dbReference>
<dbReference type="PhylomeDB" id="A0A068UKV0"/>
<protein>
    <recommendedName>
        <fullName evidence="5">Ubiquitin-like protease family profile domain-containing protein</fullName>
    </recommendedName>
</protein>
<sequence length="239" mass="27328">MALMAVAVLCRSLHFDLAKGMADEKVLSYNDVVLRQADLDILSGPHFLNDRIIEFYLSYLSSRRAAEDILFVPPSIAFWIKECPDTASLEEFLKPLNLPNRELVLFPINDNIDVSFAEGGNHWSLLAFRRSAKVFIHHDSSSSCMNSSHASRLYRAIFPYISDGVTYMECSNTPKQVNGHDCGLYVIAFARAICNWYEHTTPKDKKRWWFSDLEHITPSAISELRSEILELIRSLMVKH</sequence>
<dbReference type="MEROPS" id="C48.A03"/>
<dbReference type="Pfam" id="PF02902">
    <property type="entry name" value="Peptidase_C48"/>
    <property type="match status" value="1"/>
</dbReference>
<dbReference type="PROSITE" id="PS50600">
    <property type="entry name" value="ULP_PROTEASE"/>
    <property type="match status" value="1"/>
</dbReference>
<dbReference type="STRING" id="49390.A0A068UKV0"/>
<gene>
    <name evidence="6" type="ORF">GSCOC_T00028079001</name>
</gene>
<name>A0A068UKV0_COFCA</name>
<dbReference type="GO" id="GO:0008234">
    <property type="term" value="F:cysteine-type peptidase activity"/>
    <property type="evidence" value="ECO:0007669"/>
    <property type="project" value="UniProtKB-KW"/>
</dbReference>
<dbReference type="AlphaFoldDB" id="A0A068UKV0"/>
<evidence type="ECO:0000313" key="6">
    <source>
        <dbReference type="EMBL" id="CDP08937.1"/>
    </source>
</evidence>
<keyword evidence="3" id="KW-0378">Hydrolase</keyword>
<dbReference type="FunCoup" id="A0A068UKV0">
    <property type="interactions" value="1341"/>
</dbReference>
<dbReference type="GO" id="GO:0019784">
    <property type="term" value="F:deNEDDylase activity"/>
    <property type="evidence" value="ECO:0007669"/>
    <property type="project" value="InterPro"/>
</dbReference>
<keyword evidence="4" id="KW-0788">Thiol protease</keyword>
<dbReference type="GO" id="GO:0000338">
    <property type="term" value="P:protein deneddylation"/>
    <property type="evidence" value="ECO:0007669"/>
    <property type="project" value="TreeGrafter"/>
</dbReference>
<dbReference type="Gramene" id="CDP08937">
    <property type="protein sequence ID" value="CDP08937"/>
    <property type="gene ID" value="GSCOC_T00028079001"/>
</dbReference>
<dbReference type="Gene3D" id="3.40.395.10">
    <property type="entry name" value="Adenoviral Proteinase, Chain A"/>
    <property type="match status" value="1"/>
</dbReference>
<dbReference type="InterPro" id="IPR038765">
    <property type="entry name" value="Papain-like_cys_pep_sf"/>
</dbReference>
<dbReference type="PANTHER" id="PTHR46468:SF1">
    <property type="entry name" value="SENTRIN-SPECIFIC PROTEASE 8"/>
    <property type="match status" value="1"/>
</dbReference>
<evidence type="ECO:0000259" key="5">
    <source>
        <dbReference type="PROSITE" id="PS50600"/>
    </source>
</evidence>
<reference evidence="7" key="1">
    <citation type="journal article" date="2014" name="Science">
        <title>The coffee genome provides insight into the convergent evolution of caffeine biosynthesis.</title>
        <authorList>
            <person name="Denoeud F."/>
            <person name="Carretero-Paulet L."/>
            <person name="Dereeper A."/>
            <person name="Droc G."/>
            <person name="Guyot R."/>
            <person name="Pietrella M."/>
            <person name="Zheng C."/>
            <person name="Alberti A."/>
            <person name="Anthony F."/>
            <person name="Aprea G."/>
            <person name="Aury J.M."/>
            <person name="Bento P."/>
            <person name="Bernard M."/>
            <person name="Bocs S."/>
            <person name="Campa C."/>
            <person name="Cenci A."/>
            <person name="Combes M.C."/>
            <person name="Crouzillat D."/>
            <person name="Da Silva C."/>
            <person name="Daddiego L."/>
            <person name="De Bellis F."/>
            <person name="Dussert S."/>
            <person name="Garsmeur O."/>
            <person name="Gayraud T."/>
            <person name="Guignon V."/>
            <person name="Jahn K."/>
            <person name="Jamilloux V."/>
            <person name="Joet T."/>
            <person name="Labadie K."/>
            <person name="Lan T."/>
            <person name="Leclercq J."/>
            <person name="Lepelley M."/>
            <person name="Leroy T."/>
            <person name="Li L.T."/>
            <person name="Librado P."/>
            <person name="Lopez L."/>
            <person name="Munoz A."/>
            <person name="Noel B."/>
            <person name="Pallavicini A."/>
            <person name="Perrotta G."/>
            <person name="Poncet V."/>
            <person name="Pot D."/>
            <person name="Priyono X."/>
            <person name="Rigoreau M."/>
            <person name="Rouard M."/>
            <person name="Rozas J."/>
            <person name="Tranchant-Dubreuil C."/>
            <person name="VanBuren R."/>
            <person name="Zhang Q."/>
            <person name="Andrade A.C."/>
            <person name="Argout X."/>
            <person name="Bertrand B."/>
            <person name="de Kochko A."/>
            <person name="Graziosi G."/>
            <person name="Henry R.J."/>
            <person name="Jayarama X."/>
            <person name="Ming R."/>
            <person name="Nagai C."/>
            <person name="Rounsley S."/>
            <person name="Sankoff D."/>
            <person name="Giuliano G."/>
            <person name="Albert V.A."/>
            <person name="Wincker P."/>
            <person name="Lashermes P."/>
        </authorList>
    </citation>
    <scope>NUCLEOTIDE SEQUENCE [LARGE SCALE GENOMIC DNA]</scope>
    <source>
        <strain evidence="7">cv. DH200-94</strain>
    </source>
</reference>
<evidence type="ECO:0000256" key="1">
    <source>
        <dbReference type="ARBA" id="ARBA00005234"/>
    </source>
</evidence>
<dbReference type="InParanoid" id="A0A068UKV0"/>
<feature type="domain" description="Ubiquitin-like protease family profile" evidence="5">
    <location>
        <begin position="32"/>
        <end position="193"/>
    </location>
</feature>
<dbReference type="InterPro" id="IPR044613">
    <property type="entry name" value="Nep1/2-like"/>
</dbReference>
<evidence type="ECO:0000256" key="4">
    <source>
        <dbReference type="ARBA" id="ARBA00022807"/>
    </source>
</evidence>
<evidence type="ECO:0000256" key="2">
    <source>
        <dbReference type="ARBA" id="ARBA00022670"/>
    </source>
</evidence>
<evidence type="ECO:0000256" key="3">
    <source>
        <dbReference type="ARBA" id="ARBA00022801"/>
    </source>
</evidence>
<organism evidence="6 7">
    <name type="scientific">Coffea canephora</name>
    <name type="common">Robusta coffee</name>
    <dbReference type="NCBI Taxonomy" id="49390"/>
    <lineage>
        <taxon>Eukaryota</taxon>
        <taxon>Viridiplantae</taxon>
        <taxon>Streptophyta</taxon>
        <taxon>Embryophyta</taxon>
        <taxon>Tracheophyta</taxon>
        <taxon>Spermatophyta</taxon>
        <taxon>Magnoliopsida</taxon>
        <taxon>eudicotyledons</taxon>
        <taxon>Gunneridae</taxon>
        <taxon>Pentapetalae</taxon>
        <taxon>asterids</taxon>
        <taxon>lamiids</taxon>
        <taxon>Gentianales</taxon>
        <taxon>Rubiaceae</taxon>
        <taxon>Ixoroideae</taxon>
        <taxon>Gardenieae complex</taxon>
        <taxon>Bertiereae - Coffeeae clade</taxon>
        <taxon>Coffeeae</taxon>
        <taxon>Coffea</taxon>
    </lineage>
</organism>
<accession>A0A068UKV0</accession>
<dbReference type="GO" id="GO:0006508">
    <property type="term" value="P:proteolysis"/>
    <property type="evidence" value="ECO:0007669"/>
    <property type="project" value="UniProtKB-KW"/>
</dbReference>
<dbReference type="InterPro" id="IPR003653">
    <property type="entry name" value="Peptidase_C48_C"/>
</dbReference>
<dbReference type="Proteomes" id="UP000295252">
    <property type="component" value="Chromosome I"/>
</dbReference>
<keyword evidence="2" id="KW-0645">Protease</keyword>
<dbReference type="EMBL" id="HG739120">
    <property type="protein sequence ID" value="CDP08937.1"/>
    <property type="molecule type" value="Genomic_DNA"/>
</dbReference>